<evidence type="ECO:0000259" key="2">
    <source>
        <dbReference type="PROSITE" id="PS50994"/>
    </source>
</evidence>
<feature type="compositionally biased region" description="Basic and acidic residues" evidence="1">
    <location>
        <begin position="163"/>
        <end position="174"/>
    </location>
</feature>
<protein>
    <submittedName>
        <fullName evidence="3">Reverse transcriptase</fullName>
    </submittedName>
</protein>
<dbReference type="InterPro" id="IPR036397">
    <property type="entry name" value="RNaseH_sf"/>
</dbReference>
<dbReference type="Gene3D" id="3.30.420.10">
    <property type="entry name" value="Ribonuclease H-like superfamily/Ribonuclease H"/>
    <property type="match status" value="1"/>
</dbReference>
<evidence type="ECO:0000313" key="3">
    <source>
        <dbReference type="EMBL" id="OWZ07970.1"/>
    </source>
</evidence>
<dbReference type="SUPFAM" id="SSF53098">
    <property type="entry name" value="Ribonuclease H-like"/>
    <property type="match status" value="1"/>
</dbReference>
<feature type="compositionally biased region" description="Polar residues" evidence="1">
    <location>
        <begin position="178"/>
        <end position="192"/>
    </location>
</feature>
<keyword evidence="3" id="KW-0695">RNA-directed DNA polymerase</keyword>
<dbReference type="EMBL" id="NBNE01003327">
    <property type="protein sequence ID" value="OWZ07970.1"/>
    <property type="molecule type" value="Genomic_DNA"/>
</dbReference>
<dbReference type="OrthoDB" id="114011at2759"/>
<dbReference type="GO" id="GO:0015074">
    <property type="term" value="P:DNA integration"/>
    <property type="evidence" value="ECO:0007669"/>
    <property type="project" value="InterPro"/>
</dbReference>
<dbReference type="GO" id="GO:0003676">
    <property type="term" value="F:nucleic acid binding"/>
    <property type="evidence" value="ECO:0007669"/>
    <property type="project" value="InterPro"/>
</dbReference>
<keyword evidence="4" id="KW-1185">Reference proteome</keyword>
<keyword evidence="3" id="KW-0808">Transferase</keyword>
<dbReference type="PROSITE" id="PS50994">
    <property type="entry name" value="INTEGRASE"/>
    <property type="match status" value="1"/>
</dbReference>
<gene>
    <name evidence="3" type="ORF">PHMEG_00019560</name>
</gene>
<dbReference type="PANTHER" id="PTHR37984">
    <property type="entry name" value="PROTEIN CBG26694"/>
    <property type="match status" value="1"/>
</dbReference>
<name>A0A225VTV1_9STRA</name>
<organism evidence="3 4">
    <name type="scientific">Phytophthora megakarya</name>
    <dbReference type="NCBI Taxonomy" id="4795"/>
    <lineage>
        <taxon>Eukaryota</taxon>
        <taxon>Sar</taxon>
        <taxon>Stramenopiles</taxon>
        <taxon>Oomycota</taxon>
        <taxon>Peronosporomycetes</taxon>
        <taxon>Peronosporales</taxon>
        <taxon>Peronosporaceae</taxon>
        <taxon>Phytophthora</taxon>
    </lineage>
</organism>
<reference evidence="4" key="1">
    <citation type="submission" date="2017-03" db="EMBL/GenBank/DDBJ databases">
        <title>Phytopthora megakarya and P. palmivora, two closely related causual agents of cacao black pod achieved similar genome size and gene model numbers by different mechanisms.</title>
        <authorList>
            <person name="Ali S."/>
            <person name="Shao J."/>
            <person name="Larry D.J."/>
            <person name="Kronmiller B."/>
            <person name="Shen D."/>
            <person name="Strem M.D."/>
            <person name="Melnick R.L."/>
            <person name="Guiltinan M.J."/>
            <person name="Tyler B.M."/>
            <person name="Meinhardt L.W."/>
            <person name="Bailey B.A."/>
        </authorList>
    </citation>
    <scope>NUCLEOTIDE SEQUENCE [LARGE SCALE GENOMIC DNA]</scope>
    <source>
        <strain evidence="4">zdho120</strain>
    </source>
</reference>
<dbReference type="InterPro" id="IPR050951">
    <property type="entry name" value="Retrovirus_Pol_polyprotein"/>
</dbReference>
<sequence length="192" mass="21957">MSAPISELAAPRRLSPLIRRAHARFEVLKSPGLFRHLRLRFKECTDCASVKGRPPNPGPSPWNIEPTGPFEVVSMDFVTHLPKSERQNTFLLLFQDMFTGYVMCKPMNSTTAQDCAEAYEEVVFRNYGRSRFMSRLFGRFSEMMGIQQKATVAHCPQVNGQQERSRQTESERMLKSPTKPTGTTMQRSFCML</sequence>
<dbReference type="GO" id="GO:0003964">
    <property type="term" value="F:RNA-directed DNA polymerase activity"/>
    <property type="evidence" value="ECO:0007669"/>
    <property type="project" value="UniProtKB-KW"/>
</dbReference>
<evidence type="ECO:0000313" key="4">
    <source>
        <dbReference type="Proteomes" id="UP000198211"/>
    </source>
</evidence>
<comment type="caution">
    <text evidence="3">The sequence shown here is derived from an EMBL/GenBank/DDBJ whole genome shotgun (WGS) entry which is preliminary data.</text>
</comment>
<dbReference type="PANTHER" id="PTHR37984:SF5">
    <property type="entry name" value="PROTEIN NYNRIN-LIKE"/>
    <property type="match status" value="1"/>
</dbReference>
<dbReference type="AlphaFoldDB" id="A0A225VTV1"/>
<evidence type="ECO:0000256" key="1">
    <source>
        <dbReference type="SAM" id="MobiDB-lite"/>
    </source>
</evidence>
<dbReference type="Proteomes" id="UP000198211">
    <property type="component" value="Unassembled WGS sequence"/>
</dbReference>
<dbReference type="InterPro" id="IPR001584">
    <property type="entry name" value="Integrase_cat-core"/>
</dbReference>
<feature type="domain" description="Integrase catalytic" evidence="2">
    <location>
        <begin position="65"/>
        <end position="192"/>
    </location>
</feature>
<proteinExistence type="predicted"/>
<keyword evidence="3" id="KW-0548">Nucleotidyltransferase</keyword>
<dbReference type="InterPro" id="IPR012337">
    <property type="entry name" value="RNaseH-like_sf"/>
</dbReference>
<accession>A0A225VTV1</accession>
<feature type="region of interest" description="Disordered" evidence="1">
    <location>
        <begin position="155"/>
        <end position="192"/>
    </location>
</feature>